<comment type="caution">
    <text evidence="7">The sequence shown here is derived from an EMBL/GenBank/DDBJ whole genome shotgun (WGS) entry which is preliminary data.</text>
</comment>
<evidence type="ECO:0000256" key="1">
    <source>
        <dbReference type="ARBA" id="ARBA00005417"/>
    </source>
</evidence>
<dbReference type="CDD" id="cd03224">
    <property type="entry name" value="ABC_TM1139_LivF_branched"/>
    <property type="match status" value="1"/>
</dbReference>
<dbReference type="eggNOG" id="COG1129">
    <property type="taxonomic scope" value="Bacteria"/>
</dbReference>
<comment type="similarity">
    <text evidence="1">Belongs to the ABC transporter superfamily.</text>
</comment>
<accession>A0A081G0Z6</accession>
<organism evidence="7 8">
    <name type="scientific">Marinobacterium lacunae</name>
    <dbReference type="NCBI Taxonomy" id="1232683"/>
    <lineage>
        <taxon>Bacteria</taxon>
        <taxon>Pseudomonadati</taxon>
        <taxon>Pseudomonadota</taxon>
        <taxon>Gammaproteobacteria</taxon>
        <taxon>Oceanospirillales</taxon>
        <taxon>Oceanospirillaceae</taxon>
        <taxon>Marinobacterium</taxon>
    </lineage>
</organism>
<proteinExistence type="inferred from homology"/>
<dbReference type="GO" id="GO:0005524">
    <property type="term" value="F:ATP binding"/>
    <property type="evidence" value="ECO:0007669"/>
    <property type="project" value="UniProtKB-KW"/>
</dbReference>
<dbReference type="InterPro" id="IPR052156">
    <property type="entry name" value="BCAA_Transport_ATP-bd_LivF"/>
</dbReference>
<dbReference type="Gene3D" id="3.40.50.300">
    <property type="entry name" value="P-loop containing nucleotide triphosphate hydrolases"/>
    <property type="match status" value="2"/>
</dbReference>
<name>A0A081G0Z6_9GAMM</name>
<dbReference type="GO" id="GO:0016887">
    <property type="term" value="F:ATP hydrolysis activity"/>
    <property type="evidence" value="ECO:0007669"/>
    <property type="project" value="InterPro"/>
</dbReference>
<dbReference type="PROSITE" id="PS50893">
    <property type="entry name" value="ABC_TRANSPORTER_2"/>
    <property type="match status" value="2"/>
</dbReference>
<dbReference type="InterPro" id="IPR027417">
    <property type="entry name" value="P-loop_NTPase"/>
</dbReference>
<evidence type="ECO:0000256" key="3">
    <source>
        <dbReference type="ARBA" id="ARBA00022741"/>
    </source>
</evidence>
<dbReference type="AlphaFoldDB" id="A0A081G0Z6"/>
<dbReference type="PATRIC" id="fig|1232683.4.peg.1335"/>
<evidence type="ECO:0000256" key="5">
    <source>
        <dbReference type="ARBA" id="ARBA00022970"/>
    </source>
</evidence>
<dbReference type="GO" id="GO:0015807">
    <property type="term" value="P:L-amino acid transport"/>
    <property type="evidence" value="ECO:0007669"/>
    <property type="project" value="TreeGrafter"/>
</dbReference>
<dbReference type="Proteomes" id="UP000028252">
    <property type="component" value="Unassembled WGS sequence"/>
</dbReference>
<feature type="domain" description="ABC transporter" evidence="6">
    <location>
        <begin position="272"/>
        <end position="518"/>
    </location>
</feature>
<dbReference type="RefSeq" id="WP_036185451.1">
    <property type="nucleotide sequence ID" value="NZ_JMQN01000016.1"/>
</dbReference>
<feature type="domain" description="ABC transporter" evidence="6">
    <location>
        <begin position="8"/>
        <end position="253"/>
    </location>
</feature>
<keyword evidence="3" id="KW-0547">Nucleotide-binding</keyword>
<dbReference type="EMBL" id="JMQN01000016">
    <property type="protein sequence ID" value="KEA64451.1"/>
    <property type="molecule type" value="Genomic_DNA"/>
</dbReference>
<keyword evidence="8" id="KW-1185">Reference proteome</keyword>
<dbReference type="InterPro" id="IPR003593">
    <property type="entry name" value="AAA+_ATPase"/>
</dbReference>
<dbReference type="Pfam" id="PF00005">
    <property type="entry name" value="ABC_tran"/>
    <property type="match status" value="2"/>
</dbReference>
<evidence type="ECO:0000259" key="6">
    <source>
        <dbReference type="PROSITE" id="PS50893"/>
    </source>
</evidence>
<keyword evidence="2" id="KW-0813">Transport</keyword>
<dbReference type="GO" id="GO:0015658">
    <property type="term" value="F:branched-chain amino acid transmembrane transporter activity"/>
    <property type="evidence" value="ECO:0007669"/>
    <property type="project" value="TreeGrafter"/>
</dbReference>
<keyword evidence="5" id="KW-0029">Amino-acid transport</keyword>
<dbReference type="STRING" id="1232683.ADIMK_1355"/>
<dbReference type="InterPro" id="IPR032823">
    <property type="entry name" value="BCA_ABC_TP_C"/>
</dbReference>
<gene>
    <name evidence="7" type="ORF">ADIMK_1355</name>
</gene>
<evidence type="ECO:0000313" key="8">
    <source>
        <dbReference type="Proteomes" id="UP000028252"/>
    </source>
</evidence>
<dbReference type="Pfam" id="PF12399">
    <property type="entry name" value="BCA_ABC_TP_C"/>
    <property type="match status" value="1"/>
</dbReference>
<protein>
    <submittedName>
        <fullName evidence="7">Branched-chain amino acid transport ATP-binding protein LivF</fullName>
    </submittedName>
</protein>
<dbReference type="SUPFAM" id="SSF52540">
    <property type="entry name" value="P-loop containing nucleoside triphosphate hydrolases"/>
    <property type="match status" value="2"/>
</dbReference>
<dbReference type="InterPro" id="IPR003439">
    <property type="entry name" value="ABC_transporter-like_ATP-bd"/>
</dbReference>
<evidence type="ECO:0000313" key="7">
    <source>
        <dbReference type="EMBL" id="KEA64451.1"/>
    </source>
</evidence>
<dbReference type="SMART" id="SM00382">
    <property type="entry name" value="AAA"/>
    <property type="match status" value="2"/>
</dbReference>
<keyword evidence="4 7" id="KW-0067">ATP-binding</keyword>
<dbReference type="PANTHER" id="PTHR43820:SF4">
    <property type="entry name" value="HIGH-AFFINITY BRANCHED-CHAIN AMINO ACID TRANSPORT ATP-BINDING PROTEIN LIVF"/>
    <property type="match status" value="1"/>
</dbReference>
<dbReference type="PANTHER" id="PTHR43820">
    <property type="entry name" value="HIGH-AFFINITY BRANCHED-CHAIN AMINO ACID TRANSPORT ATP-BINDING PROTEIN LIVF"/>
    <property type="match status" value="1"/>
</dbReference>
<reference evidence="7 8" key="1">
    <citation type="submission" date="2014-04" db="EMBL/GenBank/DDBJ databases">
        <title>Marinobacterium kochiensis sp. nov., isolated from sediment sample collected from Kochi backwaters in Kerala, India.</title>
        <authorList>
            <person name="Singh A."/>
            <person name="Pinnaka A.K."/>
        </authorList>
    </citation>
    <scope>NUCLEOTIDE SEQUENCE [LARGE SCALE GENOMIC DNA]</scope>
    <source>
        <strain evidence="7 8">AK27</strain>
    </source>
</reference>
<evidence type="ECO:0000256" key="2">
    <source>
        <dbReference type="ARBA" id="ARBA00022448"/>
    </source>
</evidence>
<dbReference type="OrthoDB" id="9780942at2"/>
<evidence type="ECO:0000256" key="4">
    <source>
        <dbReference type="ARBA" id="ARBA00022840"/>
    </source>
</evidence>
<sequence>MNNKKVLLEVKDVDLSFGGLSVLNKVSFDVRGGEILALIGPNGAGKSSILNVITGFYTPNAGQVLLEGKNLVGMSADKIVDKGVVRTFQAAEILFELNVRENVVAASMKEMKLFAGAIGMGWKYGRPSRSGELADQCLELVGLGDVAERSAAQLTAGQQRLLAAARALATGAEILFLDEPGAGLNHIEKELLVNAILRIRKSGVTVVFVEHDLTFVSKLAERIVVLNYGQVLAKGEAEAVRTDPKVIDAYLGNTEINRRRDNRSERSNRRLLTAANLSASHGAVQALEDVSLHVDEGEIVSLIGANGAGKSTLLGCISGRYRPSQGTLEFAGRSLRGIAADKRPGLGIALAPEGRSLFGSLTVEENLMMGYFSQLRRSGLSQLIAPRGEHHRAMLEVMEEVMTFFPKLRQRRHQQAGTLSGGEGQMVNIARALMSRPQLLMLDEPSFGLAPQVTREILESLPDLTRKGVSILIIEQNAKAALQMSDRGYVLVNGSIVAEGQSNALLERADINEAFLGWQESTESEHERVSA</sequence>